<evidence type="ECO:0000256" key="10">
    <source>
        <dbReference type="ARBA" id="ARBA00047340"/>
    </source>
</evidence>
<gene>
    <name evidence="11" type="primary">cobT</name>
    <name evidence="14" type="ORF">SAMN05216499_111164</name>
</gene>
<keyword evidence="7 11" id="KW-0328">Glycosyltransferase</keyword>
<evidence type="ECO:0000256" key="2">
    <source>
        <dbReference type="ARBA" id="ARBA00005049"/>
    </source>
</evidence>
<protein>
    <recommendedName>
        <fullName evidence="5 11">Nicotinate-nucleotide--dimethylbenzimidazole phosphoribosyltransferase</fullName>
        <shortName evidence="11">NN:DBI PRT</shortName>
        <ecNumber evidence="4 11">2.4.2.21</ecNumber>
    </recommendedName>
    <alternativeName>
        <fullName evidence="9 11">N(1)-alpha-phosphoribosyltransferase</fullName>
    </alternativeName>
</protein>
<evidence type="ECO:0000313" key="14">
    <source>
        <dbReference type="EMBL" id="SHM49364.1"/>
    </source>
</evidence>
<evidence type="ECO:0000256" key="9">
    <source>
        <dbReference type="ARBA" id="ARBA00030686"/>
    </source>
</evidence>
<dbReference type="Pfam" id="PF02277">
    <property type="entry name" value="DBI_PRT"/>
    <property type="match status" value="1"/>
</dbReference>
<comment type="similarity">
    <text evidence="3 11">Belongs to the CobT family.</text>
</comment>
<comment type="function">
    <text evidence="1 11">Catalyzes the synthesis of alpha-ribazole-5'-phosphate from nicotinate mononucleotide (NAMN) and 5,6-dimethylbenzimidazole (DMB).</text>
</comment>
<dbReference type="RefSeq" id="WP_073499789.1">
    <property type="nucleotide sequence ID" value="NZ_FRBI01000011.1"/>
</dbReference>
<dbReference type="InterPro" id="IPR000415">
    <property type="entry name" value="Nitroreductase-like"/>
</dbReference>
<evidence type="ECO:0000256" key="3">
    <source>
        <dbReference type="ARBA" id="ARBA00007110"/>
    </source>
</evidence>
<comment type="pathway">
    <text evidence="2 11">Nucleoside biosynthesis; alpha-ribazole biosynthesis; alpha-ribazole from 5,6-dimethylbenzimidazole: step 1/2.</text>
</comment>
<dbReference type="Gene3D" id="3.40.50.10210">
    <property type="match status" value="1"/>
</dbReference>
<feature type="compositionally biased region" description="Low complexity" evidence="12">
    <location>
        <begin position="314"/>
        <end position="326"/>
    </location>
</feature>
<proteinExistence type="inferred from homology"/>
<dbReference type="Pfam" id="PF00881">
    <property type="entry name" value="Nitroreductase"/>
    <property type="match status" value="1"/>
</dbReference>
<feature type="domain" description="Nitroreductase" evidence="13">
    <location>
        <begin position="613"/>
        <end position="780"/>
    </location>
</feature>
<feature type="region of interest" description="Disordered" evidence="12">
    <location>
        <begin position="410"/>
        <end position="477"/>
    </location>
</feature>
<dbReference type="NCBIfam" id="NF000996">
    <property type="entry name" value="PRK00105.1"/>
    <property type="match status" value="1"/>
</dbReference>
<dbReference type="NCBIfam" id="TIGR02476">
    <property type="entry name" value="BluB"/>
    <property type="match status" value="1"/>
</dbReference>
<evidence type="ECO:0000256" key="8">
    <source>
        <dbReference type="ARBA" id="ARBA00022679"/>
    </source>
</evidence>
<dbReference type="SUPFAM" id="SSF52733">
    <property type="entry name" value="Nicotinate mononucleotide:5,6-dimethylbenzimidazole phosphoribosyltransferase (CobT)"/>
    <property type="match status" value="1"/>
</dbReference>
<keyword evidence="15" id="KW-1185">Reference proteome</keyword>
<evidence type="ECO:0000259" key="13">
    <source>
        <dbReference type="Pfam" id="PF00881"/>
    </source>
</evidence>
<dbReference type="Gene3D" id="3.40.109.10">
    <property type="entry name" value="NADH Oxidase"/>
    <property type="match status" value="1"/>
</dbReference>
<accession>A0A1M7J8P8</accession>
<dbReference type="SUPFAM" id="SSF55469">
    <property type="entry name" value="FMN-dependent nitroreductase-like"/>
    <property type="match status" value="1"/>
</dbReference>
<organism evidence="14 15">
    <name type="scientific">Actinacidiphila paucisporea</name>
    <dbReference type="NCBI Taxonomy" id="310782"/>
    <lineage>
        <taxon>Bacteria</taxon>
        <taxon>Bacillati</taxon>
        <taxon>Actinomycetota</taxon>
        <taxon>Actinomycetes</taxon>
        <taxon>Kitasatosporales</taxon>
        <taxon>Streptomycetaceae</taxon>
        <taxon>Actinacidiphila</taxon>
    </lineage>
</organism>
<dbReference type="UniPathway" id="UPA00061">
    <property type="reaction ID" value="UER00516"/>
</dbReference>
<dbReference type="InterPro" id="IPR029479">
    <property type="entry name" value="Nitroreductase"/>
</dbReference>
<dbReference type="PANTHER" id="PTHR43463">
    <property type="entry name" value="NICOTINATE-NUCLEOTIDE--DIMETHYLBENZIMIDAZOLE PHOSPHORIBOSYLTRANSFERASE"/>
    <property type="match status" value="1"/>
</dbReference>
<feature type="active site" description="Proton acceptor" evidence="11">
    <location>
        <position position="1139"/>
    </location>
</feature>
<dbReference type="GO" id="GO:0016491">
    <property type="term" value="F:oxidoreductase activity"/>
    <property type="evidence" value="ECO:0007669"/>
    <property type="project" value="InterPro"/>
</dbReference>
<dbReference type="InterPro" id="IPR017846">
    <property type="entry name" value="Nict_dMeBzImd_PRibTrfase_bact"/>
</dbReference>
<dbReference type="Proteomes" id="UP000184111">
    <property type="component" value="Unassembled WGS sequence"/>
</dbReference>
<feature type="region of interest" description="Disordered" evidence="12">
    <location>
        <begin position="309"/>
        <end position="347"/>
    </location>
</feature>
<name>A0A1M7J8P8_9ACTN</name>
<dbReference type="EMBL" id="FRBI01000011">
    <property type="protein sequence ID" value="SHM49364.1"/>
    <property type="molecule type" value="Genomic_DNA"/>
</dbReference>
<dbReference type="NCBIfam" id="TIGR03160">
    <property type="entry name" value="cobT_DBIPRT"/>
    <property type="match status" value="1"/>
</dbReference>
<dbReference type="InterPro" id="IPR003200">
    <property type="entry name" value="Nict_dMeBzImd_PRibTrfase"/>
</dbReference>
<evidence type="ECO:0000256" key="11">
    <source>
        <dbReference type="HAMAP-Rule" id="MF_00230"/>
    </source>
</evidence>
<dbReference type="InterPro" id="IPR023195">
    <property type="entry name" value="Nict_dMeBzImd_PRibTrfase_N"/>
</dbReference>
<dbReference type="InterPro" id="IPR036087">
    <property type="entry name" value="Nict_dMeBzImd_PRibTrfase_sf"/>
</dbReference>
<evidence type="ECO:0000313" key="15">
    <source>
        <dbReference type="Proteomes" id="UP000184111"/>
    </source>
</evidence>
<dbReference type="OrthoDB" id="9773807at2"/>
<sequence length="1172" mass="118115">MTDTGQIPGEGLPENALGDAAPQPHTDALGAPQTAAPGWGTEPPAEHGAPAYTYLDQPAAPGAGLDDDDDVLLMPGPQGTWSDPQPVPPQPSPVVDYGIPQGVDTPSPAPAAPRRPLHLGPPVHDTPSGGVSVRSLADRGPALGGGPVPPPTRLQGGPPTSGPEYLDVPQDDAHGIPAQQTGEPADPSTPPAGIAWPAAQTPSQQSLIPHADSVIPSQQAAEPILAFTPAEPAAPVAAAPVEAEPVAGPVAEPVPAAGGAPGAVDGAVAVGGAPAVAEGAATSGGTSAAADGAPAVAAPAPTIGGASALAGTEPAVGGAPTPVPGGELAGATVPSAAGEQPAGPVAVTAPSDAVEPVAPEPAPVDYAAEPVSVAAPVVPEPEPVAVAAPVVPESEPVSVAAPVVPEPEAAPAPVVDAGESGRPAEEAPALSGPVAAVSGTPQAAAPAPPIGLDLATPPPDPAFSGPPATGGDTFVSTTGTADLASLVAAASNTPAQEAVSPAAPEAPATAEAPVQPTADALAAEPVAADNALAVPKGRTVKRAHAAAAPPQVEDGAAPVTGDAEPEAAAAGTDAAPKGRRAARRAEARAAEAEASEPAEAYEPAVRDAVHRVIRERRDIRNGFRSDPIPHDVLLRVLEAAHTAPSVGHSQPWDFVVIRSEKTREKMHELAMAQREAYAKSLPKGRARQFRELKIEAILDTPVNIVVTADPTRGGRHTLGRHTQPQMAPYSSALAVENLWLAARAEGLGVGWVSFFDERQMVAELGLPEHLEVVAYLCVGYVDEFPEEPELMQAGWSQRRPLSWVVHDEEYGNRALPGEEPHDLLEETLRGIRPLDAKALGEAWERQKRMTKPAGALGMLEIISAQLSGLSRQCPPPIPEPAAVAIFAGDHGVHAQGVTAWPQEVTAQMVANFLGGGAVCNAFANQVGAEVCVIDVGVASELPGTPGLLPRKVRHGTADFTVGPAMTREEALRAIEVGIETARDLVAAGNKALLTGEMGIANTTTSAALIAVYTGVDPAEVTGRGTGINDEMHARKVDVVRRALDLHRPDPADPIAVLTAIGGLEHAAMVGLLLGAAALRTPVILDGVSAGAAALVARAIAPEVLAACIAGHRSAEPGHVAALTTLGLRPLVDLDLRLGEGTGALLALPLVQSAARVMHEVATFDAAGVTEKS</sequence>
<reference evidence="14 15" key="1">
    <citation type="submission" date="2016-11" db="EMBL/GenBank/DDBJ databases">
        <authorList>
            <person name="Jaros S."/>
            <person name="Januszkiewicz K."/>
            <person name="Wedrychowicz H."/>
        </authorList>
    </citation>
    <scope>NUCLEOTIDE SEQUENCE [LARGE SCALE GENOMIC DNA]</scope>
    <source>
        <strain evidence="14 15">CGMCC 4.2025</strain>
    </source>
</reference>
<dbReference type="FunFam" id="3.40.50.10210:FF:000001">
    <property type="entry name" value="Nicotinate-nucleotide--dimethylbenzimidazole phosphoribosyltransferase"/>
    <property type="match status" value="1"/>
</dbReference>
<dbReference type="CDD" id="cd02439">
    <property type="entry name" value="DMB-PRT_CobT"/>
    <property type="match status" value="1"/>
</dbReference>
<dbReference type="HAMAP" id="MF_00230">
    <property type="entry name" value="CobT"/>
    <property type="match status" value="1"/>
</dbReference>
<evidence type="ECO:0000256" key="12">
    <source>
        <dbReference type="SAM" id="MobiDB-lite"/>
    </source>
</evidence>
<comment type="catalytic activity">
    <reaction evidence="10 11">
        <text>5,6-dimethylbenzimidazole + nicotinate beta-D-ribonucleotide = alpha-ribazole 5'-phosphate + nicotinate + H(+)</text>
        <dbReference type="Rhea" id="RHEA:11196"/>
        <dbReference type="ChEBI" id="CHEBI:15378"/>
        <dbReference type="ChEBI" id="CHEBI:15890"/>
        <dbReference type="ChEBI" id="CHEBI:32544"/>
        <dbReference type="ChEBI" id="CHEBI:57502"/>
        <dbReference type="ChEBI" id="CHEBI:57918"/>
        <dbReference type="EC" id="2.4.2.21"/>
    </reaction>
</comment>
<feature type="region of interest" description="Disordered" evidence="12">
    <location>
        <begin position="542"/>
        <end position="601"/>
    </location>
</feature>
<keyword evidence="6 11" id="KW-0169">Cobalamin biosynthesis</keyword>
<dbReference type="AlphaFoldDB" id="A0A1M7J8P8"/>
<dbReference type="EC" id="2.4.2.21" evidence="4 11"/>
<dbReference type="GO" id="GO:0008939">
    <property type="term" value="F:nicotinate-nucleotide-dimethylbenzimidazole phosphoribosyltransferase activity"/>
    <property type="evidence" value="ECO:0007669"/>
    <property type="project" value="UniProtKB-UniRule"/>
</dbReference>
<evidence type="ECO:0000256" key="6">
    <source>
        <dbReference type="ARBA" id="ARBA00022573"/>
    </source>
</evidence>
<dbReference type="CDD" id="cd02145">
    <property type="entry name" value="BluB"/>
    <property type="match status" value="1"/>
</dbReference>
<dbReference type="PANTHER" id="PTHR43463:SF1">
    <property type="entry name" value="NICOTINATE-NUCLEOTIDE--DIMETHYLBENZIMIDAZOLE PHOSPHORIBOSYLTRANSFERASE"/>
    <property type="match status" value="1"/>
</dbReference>
<dbReference type="GO" id="GO:0009236">
    <property type="term" value="P:cobalamin biosynthetic process"/>
    <property type="evidence" value="ECO:0007669"/>
    <property type="project" value="UniProtKB-UniRule"/>
</dbReference>
<dbReference type="InterPro" id="IPR012825">
    <property type="entry name" value="BluB"/>
</dbReference>
<dbReference type="STRING" id="310782.SAMN05216499_111164"/>
<evidence type="ECO:0000256" key="7">
    <source>
        <dbReference type="ARBA" id="ARBA00022676"/>
    </source>
</evidence>
<feature type="region of interest" description="Disordered" evidence="12">
    <location>
        <begin position="1"/>
        <end position="205"/>
    </location>
</feature>
<feature type="compositionally biased region" description="Low complexity" evidence="12">
    <location>
        <begin position="560"/>
        <end position="575"/>
    </location>
</feature>
<dbReference type="Gene3D" id="1.10.1610.10">
    <property type="match status" value="1"/>
</dbReference>
<evidence type="ECO:0000256" key="5">
    <source>
        <dbReference type="ARBA" id="ARBA00015486"/>
    </source>
</evidence>
<evidence type="ECO:0000256" key="4">
    <source>
        <dbReference type="ARBA" id="ARBA00011991"/>
    </source>
</evidence>
<evidence type="ECO:0000256" key="1">
    <source>
        <dbReference type="ARBA" id="ARBA00002197"/>
    </source>
</evidence>
<keyword evidence="8 11" id="KW-0808">Transferase</keyword>